<name>A0A918DTM7_9GAMM</name>
<dbReference type="InterPro" id="IPR006015">
    <property type="entry name" value="Universal_stress_UspA"/>
</dbReference>
<comment type="caution">
    <text evidence="3">The sequence shown here is derived from an EMBL/GenBank/DDBJ whole genome shotgun (WGS) entry which is preliminary data.</text>
</comment>
<comment type="similarity">
    <text evidence="1">Belongs to the universal stress protein A family.</text>
</comment>
<dbReference type="PANTHER" id="PTHR46268">
    <property type="entry name" value="STRESS RESPONSE PROTEIN NHAX"/>
    <property type="match status" value="1"/>
</dbReference>
<dbReference type="AlphaFoldDB" id="A0A918DTM7"/>
<organism evidence="3 4">
    <name type="scientific">Marinobacterium nitratireducens</name>
    <dbReference type="NCBI Taxonomy" id="518897"/>
    <lineage>
        <taxon>Bacteria</taxon>
        <taxon>Pseudomonadati</taxon>
        <taxon>Pseudomonadota</taxon>
        <taxon>Gammaproteobacteria</taxon>
        <taxon>Oceanospirillales</taxon>
        <taxon>Oceanospirillaceae</taxon>
        <taxon>Marinobacterium</taxon>
    </lineage>
</organism>
<dbReference type="EMBL" id="BMLT01000005">
    <property type="protein sequence ID" value="GGO81840.1"/>
    <property type="molecule type" value="Genomic_DNA"/>
</dbReference>
<dbReference type="Pfam" id="PF00582">
    <property type="entry name" value="Usp"/>
    <property type="match status" value="1"/>
</dbReference>
<feature type="domain" description="UspA" evidence="2">
    <location>
        <begin position="165"/>
        <end position="283"/>
    </location>
</feature>
<dbReference type="Proteomes" id="UP000599578">
    <property type="component" value="Unassembled WGS sequence"/>
</dbReference>
<gene>
    <name evidence="3" type="ORF">GCM10011348_21770</name>
</gene>
<dbReference type="RefSeq" id="WP_188860630.1">
    <property type="nucleotide sequence ID" value="NZ_BMLT01000005.1"/>
</dbReference>
<protein>
    <submittedName>
        <fullName evidence="3">Universal stress protein UspA</fullName>
    </submittedName>
</protein>
<dbReference type="SUPFAM" id="SSF52402">
    <property type="entry name" value="Adenine nucleotide alpha hydrolases-like"/>
    <property type="match status" value="2"/>
</dbReference>
<dbReference type="Gene3D" id="3.40.50.12370">
    <property type="match status" value="1"/>
</dbReference>
<dbReference type="CDD" id="cd00293">
    <property type="entry name" value="USP-like"/>
    <property type="match status" value="1"/>
</dbReference>
<evidence type="ECO:0000313" key="4">
    <source>
        <dbReference type="Proteomes" id="UP000599578"/>
    </source>
</evidence>
<dbReference type="PRINTS" id="PR01438">
    <property type="entry name" value="UNVRSLSTRESS"/>
</dbReference>
<evidence type="ECO:0000256" key="1">
    <source>
        <dbReference type="ARBA" id="ARBA00008791"/>
    </source>
</evidence>
<proteinExistence type="inferred from homology"/>
<sequence>MNTPKILLMPLSSSGEASERLQGALAVAKYFGAQLQVLHASAHPSRFVPHEIAGLSRQFMQELERIADTQSRQDAEQLRELFKQLADQGGVTISEECLPDSACACWHEVEGLRSELVARRGRVADLLIIPQGRSGAISATLEAAILQSGSPVLVMPRTQTGFDPQRIAIAWNGSPEASRAVRSALPLLRGCGDVRILTHETTSDRVPGSEALQAYLQSHGIDAKTQRVEHRHRSDGADLLEAAQGEDCDLIVMGAYSHHRLQQQAFGGVTRHLLQHSPIPLLLSH</sequence>
<accession>A0A918DTM7</accession>
<dbReference type="InterPro" id="IPR006016">
    <property type="entry name" value="UspA"/>
</dbReference>
<evidence type="ECO:0000259" key="2">
    <source>
        <dbReference type="Pfam" id="PF00582"/>
    </source>
</evidence>
<reference evidence="3 4" key="1">
    <citation type="journal article" date="2014" name="Int. J. Syst. Evol. Microbiol.">
        <title>Complete genome sequence of Corynebacterium casei LMG S-19264T (=DSM 44701T), isolated from a smear-ripened cheese.</title>
        <authorList>
            <consortium name="US DOE Joint Genome Institute (JGI-PGF)"/>
            <person name="Walter F."/>
            <person name="Albersmeier A."/>
            <person name="Kalinowski J."/>
            <person name="Ruckert C."/>
        </authorList>
    </citation>
    <scope>NUCLEOTIDE SEQUENCE [LARGE SCALE GENOMIC DNA]</scope>
    <source>
        <strain evidence="3 4">CGMCC 1.7286</strain>
    </source>
</reference>
<keyword evidence="4" id="KW-1185">Reference proteome</keyword>
<evidence type="ECO:0000313" key="3">
    <source>
        <dbReference type="EMBL" id="GGO81840.1"/>
    </source>
</evidence>
<dbReference type="PANTHER" id="PTHR46268:SF15">
    <property type="entry name" value="UNIVERSAL STRESS PROTEIN HP_0031"/>
    <property type="match status" value="1"/>
</dbReference>